<name>A0AA38VLA3_9PEZI</name>
<dbReference type="Pfam" id="PF26113">
    <property type="entry name" value="GH16_XgeA"/>
    <property type="match status" value="2"/>
</dbReference>
<reference evidence="3" key="1">
    <citation type="submission" date="2022-07" db="EMBL/GenBank/DDBJ databases">
        <title>Fungi with potential for degradation of polypropylene.</title>
        <authorList>
            <person name="Gostincar C."/>
        </authorList>
    </citation>
    <scope>NUCLEOTIDE SEQUENCE</scope>
    <source>
        <strain evidence="3">EXF-13308</strain>
    </source>
</reference>
<dbReference type="PROSITE" id="PS51762">
    <property type="entry name" value="GH16_2"/>
    <property type="match status" value="1"/>
</dbReference>
<dbReference type="InterPro" id="IPR000757">
    <property type="entry name" value="Beta-glucanase-like"/>
</dbReference>
<dbReference type="PANTHER" id="PTHR10963">
    <property type="entry name" value="GLYCOSYL HYDROLASE-RELATED"/>
    <property type="match status" value="1"/>
</dbReference>
<dbReference type="Gene3D" id="2.60.120.200">
    <property type="match status" value="1"/>
</dbReference>
<dbReference type="InterPro" id="IPR050546">
    <property type="entry name" value="Glycosyl_Hydrlase_16"/>
</dbReference>
<evidence type="ECO:0000313" key="3">
    <source>
        <dbReference type="EMBL" id="KAJ9157526.1"/>
    </source>
</evidence>
<evidence type="ECO:0000313" key="4">
    <source>
        <dbReference type="Proteomes" id="UP001174694"/>
    </source>
</evidence>
<accession>A0AA38VLA3</accession>
<organism evidence="3 4">
    <name type="scientific">Pleurostoma richardsiae</name>
    <dbReference type="NCBI Taxonomy" id="41990"/>
    <lineage>
        <taxon>Eukaryota</taxon>
        <taxon>Fungi</taxon>
        <taxon>Dikarya</taxon>
        <taxon>Ascomycota</taxon>
        <taxon>Pezizomycotina</taxon>
        <taxon>Sordariomycetes</taxon>
        <taxon>Sordariomycetidae</taxon>
        <taxon>Calosphaeriales</taxon>
        <taxon>Pleurostomataceae</taxon>
        <taxon>Pleurostoma</taxon>
    </lineage>
</organism>
<dbReference type="AlphaFoldDB" id="A0AA38VLA3"/>
<dbReference type="EMBL" id="JANBVO010000001">
    <property type="protein sequence ID" value="KAJ9157526.1"/>
    <property type="molecule type" value="Genomic_DNA"/>
</dbReference>
<sequence>MVRSGTAFAFGALLAAGHLTQASYLLQETYDATNFFSSFDFFNGSDPTNGFVQYQSAAGAAANLLAGYSSDQVYLGVDYKTQNPTAGRDSVRVTSKQAFNKGLFIADITHMPVGCGVWPAFWFFGPNWPSSGEIDVIEGVNSQQTNAVTLHTSSGCTMSSTGSLASTSALSSDGDCNAGNGNLGCSSSTTDTSNYGAGFNAIGGGVYAMEWTTSAISVWFFPRGSAECDALSGQNGTSLTNSTTPTNGITPANVTVSATNSSSSGVDPSAWGTPLVTFVGGSTCDIESHFANQNMVFNIALCGDWAGEVFSQDATCSALASTCDEYVAANPSAFEDAYWLINSVKVYEDVATGSATRRARTVRRFSS</sequence>
<evidence type="ECO:0000259" key="2">
    <source>
        <dbReference type="PROSITE" id="PS51762"/>
    </source>
</evidence>
<dbReference type="Proteomes" id="UP001174694">
    <property type="component" value="Unassembled WGS sequence"/>
</dbReference>
<dbReference type="GO" id="GO:0004553">
    <property type="term" value="F:hydrolase activity, hydrolyzing O-glycosyl compounds"/>
    <property type="evidence" value="ECO:0007669"/>
    <property type="project" value="InterPro"/>
</dbReference>
<dbReference type="InterPro" id="IPR013320">
    <property type="entry name" value="ConA-like_dom_sf"/>
</dbReference>
<dbReference type="SUPFAM" id="SSF49899">
    <property type="entry name" value="Concanavalin A-like lectins/glucanases"/>
    <property type="match status" value="1"/>
</dbReference>
<keyword evidence="1" id="KW-0732">Signal</keyword>
<keyword evidence="4" id="KW-1185">Reference proteome</keyword>
<feature type="domain" description="GH16" evidence="2">
    <location>
        <begin position="30"/>
        <end position="352"/>
    </location>
</feature>
<protein>
    <submittedName>
        <fullName evidence="3">Tat pathway signal sequence</fullName>
    </submittedName>
</protein>
<dbReference type="GO" id="GO:0009251">
    <property type="term" value="P:glucan catabolic process"/>
    <property type="evidence" value="ECO:0007669"/>
    <property type="project" value="TreeGrafter"/>
</dbReference>
<gene>
    <name evidence="3" type="ORF">NKR23_g472</name>
</gene>
<dbReference type="PANTHER" id="PTHR10963:SF24">
    <property type="entry name" value="GLYCOSIDASE C21B10.07-RELATED"/>
    <property type="match status" value="1"/>
</dbReference>
<evidence type="ECO:0000256" key="1">
    <source>
        <dbReference type="SAM" id="SignalP"/>
    </source>
</evidence>
<proteinExistence type="predicted"/>
<feature type="chain" id="PRO_5041299853" evidence="1">
    <location>
        <begin position="23"/>
        <end position="367"/>
    </location>
</feature>
<dbReference type="CDD" id="cd02181">
    <property type="entry name" value="GH16_fungal_Lam16A_glucanase"/>
    <property type="match status" value="1"/>
</dbReference>
<comment type="caution">
    <text evidence="3">The sequence shown here is derived from an EMBL/GenBank/DDBJ whole genome shotgun (WGS) entry which is preliminary data.</text>
</comment>
<feature type="signal peptide" evidence="1">
    <location>
        <begin position="1"/>
        <end position="22"/>
    </location>
</feature>